<keyword evidence="3 5" id="KW-0456">Lyase</keyword>
<dbReference type="InterPro" id="IPR005888">
    <property type="entry name" value="dTDP_Gluc_deHydtase"/>
</dbReference>
<evidence type="ECO:0000259" key="4">
    <source>
        <dbReference type="Pfam" id="PF16363"/>
    </source>
</evidence>
<dbReference type="EMBL" id="JAHLKM010000005">
    <property type="protein sequence ID" value="MCQ4333146.1"/>
    <property type="molecule type" value="Genomic_DNA"/>
</dbReference>
<dbReference type="Gene3D" id="3.90.25.10">
    <property type="entry name" value="UDP-galactose 4-epimerase, domain 1"/>
    <property type="match status" value="1"/>
</dbReference>
<dbReference type="EC" id="4.2.1.46" evidence="5"/>
<feature type="domain" description="NAD(P)-binding" evidence="4">
    <location>
        <begin position="4"/>
        <end position="300"/>
    </location>
</feature>
<accession>A0A9R1D5J4</accession>
<evidence type="ECO:0000256" key="3">
    <source>
        <dbReference type="ARBA" id="ARBA00023239"/>
    </source>
</evidence>
<comment type="caution">
    <text evidence="5">The sequence shown here is derived from an EMBL/GenBank/DDBJ whole genome shotgun (WGS) entry which is preliminary data.</text>
</comment>
<dbReference type="CDD" id="cd05246">
    <property type="entry name" value="dTDP_GD_SDR_e"/>
    <property type="match status" value="1"/>
</dbReference>
<comment type="cofactor">
    <cofactor evidence="1">
        <name>NAD(+)</name>
        <dbReference type="ChEBI" id="CHEBI:57540"/>
    </cofactor>
</comment>
<proteinExistence type="predicted"/>
<dbReference type="PANTHER" id="PTHR43000">
    <property type="entry name" value="DTDP-D-GLUCOSE 4,6-DEHYDRATASE-RELATED"/>
    <property type="match status" value="1"/>
</dbReference>
<evidence type="ECO:0000313" key="6">
    <source>
        <dbReference type="Proteomes" id="UP001139494"/>
    </source>
</evidence>
<dbReference type="InterPro" id="IPR016040">
    <property type="entry name" value="NAD(P)-bd_dom"/>
</dbReference>
<organism evidence="5 6">
    <name type="scientific">Natronomonas aquatica</name>
    <dbReference type="NCBI Taxonomy" id="2841590"/>
    <lineage>
        <taxon>Archaea</taxon>
        <taxon>Methanobacteriati</taxon>
        <taxon>Methanobacteriota</taxon>
        <taxon>Stenosarchaea group</taxon>
        <taxon>Halobacteria</taxon>
        <taxon>Halobacteriales</taxon>
        <taxon>Natronomonadaceae</taxon>
        <taxon>Natronomonas</taxon>
    </lineage>
</organism>
<protein>
    <submittedName>
        <fullName evidence="5">dTDP-glucose 4,6-dehydratase</fullName>
        <ecNumber evidence="5">4.2.1.46</ecNumber>
    </submittedName>
</protein>
<reference evidence="5" key="1">
    <citation type="journal article" date="2023" name="Front. Microbiol.">
        <title>Genomic-based phylogenetic and metabolic analyses of the genus Natronomonas, and description of Natronomonas aquatica sp. nov.</title>
        <authorList>
            <person name="Garcia-Roldan A."/>
            <person name="Duran-Viseras A."/>
            <person name="de la Haba R.R."/>
            <person name="Corral P."/>
            <person name="Sanchez-Porro C."/>
            <person name="Ventosa A."/>
        </authorList>
    </citation>
    <scope>NUCLEOTIDE SEQUENCE</scope>
    <source>
        <strain evidence="5">F2-12</strain>
    </source>
</reference>
<name>A0A9R1D5J4_9EURY</name>
<dbReference type="Gene3D" id="3.40.50.720">
    <property type="entry name" value="NAD(P)-binding Rossmann-like Domain"/>
    <property type="match status" value="1"/>
</dbReference>
<keyword evidence="2" id="KW-0520">NAD</keyword>
<dbReference type="AlphaFoldDB" id="A0A9R1D5J4"/>
<dbReference type="Pfam" id="PF16363">
    <property type="entry name" value="GDP_Man_Dehyd"/>
    <property type="match status" value="1"/>
</dbReference>
<sequence length="307" mass="33723">MRLLVTGGAGFIGSNYVRHVLETTDAEVTTLDSLTYAGSEDNLAGLDGSRHRFIEGDIRDRGLVSELVAEADVVVNFAAESHVDRSIDGADPFVSTNVGGTCALLDAAAETNLDRFIQISTDEIYGEILDGEFSETDRLEPRNPYAATKAGADLLARSYYTTHDVPVIITRSSNNFGPRQHPEKLIPKLIQRASAGKSLPLYGDGSNVREWIYVDDNCRAIEAVRKRGAVGEIYNIGSGEERTNLEVAQQVLDAVGANDELIEFVADRPGHDERYALDCSKVESLGWQPEWTFEEGLERTIGYYRSD</sequence>
<dbReference type="NCBIfam" id="TIGR01181">
    <property type="entry name" value="dTDP_gluc_dehyt"/>
    <property type="match status" value="1"/>
</dbReference>
<evidence type="ECO:0000256" key="1">
    <source>
        <dbReference type="ARBA" id="ARBA00001911"/>
    </source>
</evidence>
<dbReference type="InterPro" id="IPR036291">
    <property type="entry name" value="NAD(P)-bd_dom_sf"/>
</dbReference>
<dbReference type="Proteomes" id="UP001139494">
    <property type="component" value="Unassembled WGS sequence"/>
</dbReference>
<evidence type="ECO:0000313" key="5">
    <source>
        <dbReference type="EMBL" id="MCQ4333146.1"/>
    </source>
</evidence>
<gene>
    <name evidence="5" type="primary">rfbB</name>
    <name evidence="5" type="ORF">KM295_06565</name>
</gene>
<evidence type="ECO:0000256" key="2">
    <source>
        <dbReference type="ARBA" id="ARBA00023027"/>
    </source>
</evidence>
<dbReference type="RefSeq" id="WP_256029166.1">
    <property type="nucleotide sequence ID" value="NZ_JAHLKM010000005.1"/>
</dbReference>
<keyword evidence="6" id="KW-1185">Reference proteome</keyword>
<dbReference type="GO" id="GO:0008460">
    <property type="term" value="F:dTDP-glucose 4,6-dehydratase activity"/>
    <property type="evidence" value="ECO:0007669"/>
    <property type="project" value="UniProtKB-EC"/>
</dbReference>
<dbReference type="SUPFAM" id="SSF51735">
    <property type="entry name" value="NAD(P)-binding Rossmann-fold domains"/>
    <property type="match status" value="1"/>
</dbReference>
<dbReference type="GO" id="GO:0009225">
    <property type="term" value="P:nucleotide-sugar metabolic process"/>
    <property type="evidence" value="ECO:0007669"/>
    <property type="project" value="InterPro"/>
</dbReference>